<accession>A0A1H4K436</accession>
<dbReference type="InterPro" id="IPR035966">
    <property type="entry name" value="PKF_sf"/>
</dbReference>
<gene>
    <name evidence="10" type="ORF">SAMN05216452_1918</name>
</gene>
<dbReference type="InterPro" id="IPR050929">
    <property type="entry name" value="PFKA"/>
</dbReference>
<name>A0A1H4K436_9HYPH</name>
<dbReference type="UniPathway" id="UPA00109">
    <property type="reaction ID" value="UER00182"/>
</dbReference>
<dbReference type="Pfam" id="PF00365">
    <property type="entry name" value="PFK"/>
    <property type="match status" value="1"/>
</dbReference>
<keyword evidence="4" id="KW-0479">Metal-binding</keyword>
<dbReference type="PIRSF" id="PIRSF036483">
    <property type="entry name" value="PFK_XF0274"/>
    <property type="match status" value="1"/>
</dbReference>
<dbReference type="Gene3D" id="3.40.50.450">
    <property type="match status" value="1"/>
</dbReference>
<dbReference type="InterPro" id="IPR022953">
    <property type="entry name" value="ATP_PFK"/>
</dbReference>
<dbReference type="PRINTS" id="PR00476">
    <property type="entry name" value="PHFRCTKINASE"/>
</dbReference>
<evidence type="ECO:0000256" key="7">
    <source>
        <dbReference type="ARBA" id="ARBA00038478"/>
    </source>
</evidence>
<evidence type="ECO:0000259" key="9">
    <source>
        <dbReference type="Pfam" id="PF00365"/>
    </source>
</evidence>
<keyword evidence="3" id="KW-0808">Transferase</keyword>
<evidence type="ECO:0000256" key="2">
    <source>
        <dbReference type="ARBA" id="ARBA00003138"/>
    </source>
</evidence>
<comment type="cofactor">
    <cofactor evidence="1">
        <name>Mg(2+)</name>
        <dbReference type="ChEBI" id="CHEBI:18420"/>
    </cofactor>
</comment>
<evidence type="ECO:0000256" key="1">
    <source>
        <dbReference type="ARBA" id="ARBA00001946"/>
    </source>
</evidence>
<evidence type="ECO:0000313" key="10">
    <source>
        <dbReference type="EMBL" id="SEB52868.1"/>
    </source>
</evidence>
<protein>
    <submittedName>
        <fullName evidence="10">6-phosphofructokinase</fullName>
    </submittedName>
</protein>
<reference evidence="11" key="1">
    <citation type="submission" date="2016-10" db="EMBL/GenBank/DDBJ databases">
        <authorList>
            <person name="Varghese N."/>
            <person name="Submissions S."/>
        </authorList>
    </citation>
    <scope>NUCLEOTIDE SEQUENCE [LARGE SCALE GENOMIC DNA]</scope>
    <source>
        <strain evidence="11">ES.061</strain>
    </source>
</reference>
<feature type="domain" description="Phosphofructokinase" evidence="9">
    <location>
        <begin position="6"/>
        <end position="316"/>
    </location>
</feature>
<evidence type="ECO:0000256" key="6">
    <source>
        <dbReference type="ARBA" id="ARBA00022842"/>
    </source>
</evidence>
<dbReference type="Proteomes" id="UP000199064">
    <property type="component" value="Unassembled WGS sequence"/>
</dbReference>
<dbReference type="AlphaFoldDB" id="A0A1H4K436"/>
<dbReference type="InterPro" id="IPR000023">
    <property type="entry name" value="Phosphofructokinase_dom"/>
</dbReference>
<dbReference type="GO" id="GO:0046872">
    <property type="term" value="F:metal ion binding"/>
    <property type="evidence" value="ECO:0007669"/>
    <property type="project" value="UniProtKB-KW"/>
</dbReference>
<evidence type="ECO:0000313" key="11">
    <source>
        <dbReference type="Proteomes" id="UP000199064"/>
    </source>
</evidence>
<keyword evidence="11" id="KW-1185">Reference proteome</keyword>
<comment type="similarity">
    <text evidence="7">Belongs to the phosphofructokinase type A (PFKA) family.</text>
</comment>
<dbReference type="RefSeq" id="WP_090328549.1">
    <property type="nucleotide sequence ID" value="NZ_FNSL01000001.1"/>
</dbReference>
<keyword evidence="6" id="KW-0460">Magnesium</keyword>
<dbReference type="GO" id="GO:0006002">
    <property type="term" value="P:fructose 6-phosphate metabolic process"/>
    <property type="evidence" value="ECO:0007669"/>
    <property type="project" value="InterPro"/>
</dbReference>
<evidence type="ECO:0000256" key="5">
    <source>
        <dbReference type="ARBA" id="ARBA00022777"/>
    </source>
</evidence>
<keyword evidence="5 10" id="KW-0418">Kinase</keyword>
<comment type="catalytic activity">
    <reaction evidence="8">
        <text>beta-D-fructose 6-phosphate + diphosphate = beta-D-fructose 1,6-bisphosphate + phosphate + H(+)</text>
        <dbReference type="Rhea" id="RHEA:13613"/>
        <dbReference type="ChEBI" id="CHEBI:15378"/>
        <dbReference type="ChEBI" id="CHEBI:32966"/>
        <dbReference type="ChEBI" id="CHEBI:33019"/>
        <dbReference type="ChEBI" id="CHEBI:43474"/>
        <dbReference type="ChEBI" id="CHEBI:57634"/>
        <dbReference type="EC" id="2.7.1.90"/>
    </reaction>
</comment>
<dbReference type="GO" id="GO:0003872">
    <property type="term" value="F:6-phosphofructokinase activity"/>
    <property type="evidence" value="ECO:0007669"/>
    <property type="project" value="InterPro"/>
</dbReference>
<sequence length="388" mass="41362">MAEIFVIAQGGGPTAVINQTVAGATLEAMKLYPGCRVLGALHGVRGIRDGRFVTLSDLSETELLRIAATPSAALGSTRDKPDAAYCEEIMKGLKDVGADAFINIGGNDTSGTQAILRDASGGGMTFMHAPKTIDNDLMENDHTPGFISAGEMVAGAFLSVDLDFRALPGVYVGIVMGRHAGFLTAAAAAWALDEESGPHLVYVPERAFERGRFIEDVKATVARHGRCVVAMSEGVADADGRSLVETLVPAEMQERDAHGNLKLSGSDLGQAIERILAEDLAGQRARVDTFGYLPRGNIATTSEIDAREAFDAGAFAIRSVEKGDGSVALQFDGEKTVCRLVDLDAVAGKTRHMPETYLRPDENRLSDEGLAYLHRLLPRRYDPATPFV</sequence>
<comment type="function">
    <text evidence="2">Catalyzes the phosphorylation of D-fructose 6-phosphate, the first committing step of glycolysis. Uses inorganic phosphate (PPi) as phosphoryl donor instead of ATP like common ATP-dependent phosphofructokinases (ATP-PFKs), which renders the reaction reversible, and can thus function both in glycolysis and gluconeogenesis. Consistently, PPi-PFK can replace the enzymes of both the forward (ATP-PFK) and reverse (fructose-bisphosphatase (FBPase)) reactions.</text>
</comment>
<dbReference type="GO" id="GO:0047334">
    <property type="term" value="F:diphosphate-fructose-6-phosphate 1-phosphotransferase activity"/>
    <property type="evidence" value="ECO:0007669"/>
    <property type="project" value="UniProtKB-EC"/>
</dbReference>
<dbReference type="PANTHER" id="PTHR45770">
    <property type="entry name" value="ATP-DEPENDENT 6-PHOSPHOFRUCTOKINASE 1"/>
    <property type="match status" value="1"/>
</dbReference>
<proteinExistence type="inferred from homology"/>
<dbReference type="EMBL" id="FNSL01000001">
    <property type="protein sequence ID" value="SEB52868.1"/>
    <property type="molecule type" value="Genomic_DNA"/>
</dbReference>
<evidence type="ECO:0000256" key="3">
    <source>
        <dbReference type="ARBA" id="ARBA00022679"/>
    </source>
</evidence>
<dbReference type="SUPFAM" id="SSF53784">
    <property type="entry name" value="Phosphofructokinase"/>
    <property type="match status" value="1"/>
</dbReference>
<organism evidence="10 11">
    <name type="scientific">Nitratireductor aquibiodomus</name>
    <dbReference type="NCBI Taxonomy" id="204799"/>
    <lineage>
        <taxon>Bacteria</taxon>
        <taxon>Pseudomonadati</taxon>
        <taxon>Pseudomonadota</taxon>
        <taxon>Alphaproteobacteria</taxon>
        <taxon>Hyphomicrobiales</taxon>
        <taxon>Phyllobacteriaceae</taxon>
        <taxon>Nitratireductor</taxon>
    </lineage>
</organism>
<evidence type="ECO:0000256" key="4">
    <source>
        <dbReference type="ARBA" id="ARBA00022723"/>
    </source>
</evidence>
<evidence type="ECO:0000256" key="8">
    <source>
        <dbReference type="ARBA" id="ARBA00048072"/>
    </source>
</evidence>
<dbReference type="Gene3D" id="3.40.50.460">
    <property type="entry name" value="Phosphofructokinase domain"/>
    <property type="match status" value="1"/>
</dbReference>
<dbReference type="NCBIfam" id="NF010675">
    <property type="entry name" value="PRK14072.1"/>
    <property type="match status" value="1"/>
</dbReference>